<dbReference type="Gene3D" id="2.130.10.10">
    <property type="entry name" value="YVTN repeat-like/Quinoprotein amine dehydrogenase"/>
    <property type="match status" value="4"/>
</dbReference>
<dbReference type="GO" id="GO:0005737">
    <property type="term" value="C:cytoplasm"/>
    <property type="evidence" value="ECO:0007669"/>
    <property type="project" value="UniProtKB-SubCell"/>
</dbReference>
<feature type="repeat" description="WD" evidence="7">
    <location>
        <begin position="304"/>
        <end position="328"/>
    </location>
</feature>
<dbReference type="InterPro" id="IPR051973">
    <property type="entry name" value="tRNA_Anticodon_Mtase-Reg"/>
</dbReference>
<dbReference type="PROSITE" id="PS50294">
    <property type="entry name" value="WD_REPEATS_REGION"/>
    <property type="match status" value="2"/>
</dbReference>
<feature type="transmembrane region" description="Helical" evidence="8">
    <location>
        <begin position="353"/>
        <end position="375"/>
    </location>
</feature>
<feature type="transmembrane region" description="Helical" evidence="8">
    <location>
        <begin position="467"/>
        <end position="491"/>
    </location>
</feature>
<keyword evidence="5" id="KW-0677">Repeat</keyword>
<comment type="caution">
    <text evidence="9">The sequence shown here is derived from an EMBL/GenBank/DDBJ whole genome shotgun (WGS) entry which is preliminary data.</text>
</comment>
<dbReference type="InterPro" id="IPR036322">
    <property type="entry name" value="WD40_repeat_dom_sf"/>
</dbReference>
<dbReference type="PANTHER" id="PTHR14344">
    <property type="entry name" value="WD REPEAT PROTEIN"/>
    <property type="match status" value="1"/>
</dbReference>
<evidence type="ECO:0000256" key="6">
    <source>
        <dbReference type="ARBA" id="ARBA00038255"/>
    </source>
</evidence>
<comment type="similarity">
    <text evidence="6">Belongs to the WD repeat WDR6 family.</text>
</comment>
<dbReference type="SMART" id="SM00320">
    <property type="entry name" value="WD40"/>
    <property type="match status" value="9"/>
</dbReference>
<feature type="repeat" description="WD" evidence="7">
    <location>
        <begin position="200"/>
        <end position="241"/>
    </location>
</feature>
<feature type="repeat" description="WD" evidence="7">
    <location>
        <begin position="938"/>
        <end position="978"/>
    </location>
</feature>
<dbReference type="Pfam" id="PF00400">
    <property type="entry name" value="WD40"/>
    <property type="match status" value="4"/>
</dbReference>
<accession>A0A0W4ZBJ5</accession>
<dbReference type="GeneID" id="28942170"/>
<name>A0A0W4ZBJ5_PNEJ7</name>
<dbReference type="Proteomes" id="UP000053447">
    <property type="component" value="Unassembled WGS sequence"/>
</dbReference>
<evidence type="ECO:0000256" key="7">
    <source>
        <dbReference type="PROSITE-ProRule" id="PRU00221"/>
    </source>
</evidence>
<sequence>MTSQIFKNSELIKNIPLEFLGFHGPITVLVFFNEFILFAGQGPYIKIYDVMQGFLIYAARIFKKNQIHGIVYAKRNKLVIWGGKDFCIVNLDDLFNNTDFDVCVVSEWIFDVKPSFDKSYIWLTTSRNKVYVYDIQTKSCIQVFSCNENPLLYSSSLYIHYNGSVTVASATIFNEIQIWHISPYEFFNKKNILIHVAHRLKEHEGAAFKVNFSNDGKLLCSCSDDRSIKVWDLNTGKCKATGWGHNSRVWDVKFIDNDNSRLISVSEDTTARVWKMIHKSKLKQNSVYSGHEGKNVWSVSVFKNIFATGGSDGKIRLWEINDKVKIQHHITADDIKNAINSLPNILYDTFRSYVLINSFQILIVSVFGNVLIFNIKTKKFNYLFYDSDLSSFSKVSLWSKTNFVNISDKFGNIYILDIKNNLSVKLYFNTLLLILSRSQNIIYLMKKYNLYFLYFIMSNFIYEKNDIISIVPMELTAAVISFEASLVFLGFRTGFLSIHRLEDFGKGLPSVYIIKDLYKENALHTIILHPYENNLLNKKLEITTIGHNWMYYILELTFNSHNNTIQIEKKHHEKCNKHGVEGGFYLKGDLILYGFKKLRFFIWNQSKDFDIFSTICGGQHRHWSIYFSYSKKIEKNSTFVFTRSNSIITCHFSLLSPFQSFQKIILQEGRHGREIRTMAFHPILYQKNTLLFLTGAEDTTVRLSKLYITKYSEIINIYRVKQHTAGVEKVSWSKNGIFFFSCGGAEEFITWKFSIKSLNQIRIIDHAVCPVINNGRNVRIIDFCIVELSNKNNYLIIMACSDSSIRVWLFQSKKSKYNLISNEKYSTRCLLNVICISEKSYCYLLVASTDGFITIWNISNYVKSLDINIIQNNFFPPPIWKNQLHQSSIKSMILTHIKDEKYLLVTGGDDNKINLTEIIIKLDSDSYKISCNIIMNKLNAHDSSITGLVFSRSGLLISIATDQKLKIWKVSSSQLIFLSEFYTYVADPSGISIAKILDREILVIYGIGLEIFSFNTLIST</sequence>
<keyword evidence="2" id="KW-0963">Cytoplasm</keyword>
<dbReference type="OrthoDB" id="66881at2759"/>
<keyword evidence="3 7" id="KW-0853">WD repeat</keyword>
<evidence type="ECO:0000256" key="3">
    <source>
        <dbReference type="ARBA" id="ARBA00022574"/>
    </source>
</evidence>
<proteinExistence type="inferred from homology"/>
<dbReference type="RefSeq" id="XP_018227863.1">
    <property type="nucleotide sequence ID" value="XM_018375915.1"/>
</dbReference>
<protein>
    <recommendedName>
        <fullName evidence="11">Anaphase-promoting complex subunit 4 WD40 domain-containing protein</fullName>
    </recommendedName>
</protein>
<dbReference type="InterPro" id="IPR019775">
    <property type="entry name" value="WD40_repeat_CS"/>
</dbReference>
<keyword evidence="8" id="KW-0812">Transmembrane</keyword>
<dbReference type="InterPro" id="IPR015943">
    <property type="entry name" value="WD40/YVTN_repeat-like_dom_sf"/>
</dbReference>
<keyword evidence="10" id="KW-1185">Reference proteome</keyword>
<comment type="subcellular location">
    <subcellularLocation>
        <location evidence="1">Cytoplasm</location>
    </subcellularLocation>
</comment>
<keyword evidence="8" id="KW-1133">Transmembrane helix</keyword>
<evidence type="ECO:0000256" key="2">
    <source>
        <dbReference type="ARBA" id="ARBA00022490"/>
    </source>
</evidence>
<dbReference type="GO" id="GO:0030488">
    <property type="term" value="P:tRNA methylation"/>
    <property type="evidence" value="ECO:0007669"/>
    <property type="project" value="TreeGrafter"/>
</dbReference>
<dbReference type="STRING" id="1408657.A0A0W4ZBJ5"/>
<evidence type="ECO:0000256" key="8">
    <source>
        <dbReference type="SAM" id="Phobius"/>
    </source>
</evidence>
<keyword evidence="8" id="KW-0472">Membrane</keyword>
<organism evidence="9 10">
    <name type="scientific">Pneumocystis jirovecii (strain RU7)</name>
    <name type="common">Human pneumocystis pneumonia agent</name>
    <dbReference type="NCBI Taxonomy" id="1408657"/>
    <lineage>
        <taxon>Eukaryota</taxon>
        <taxon>Fungi</taxon>
        <taxon>Dikarya</taxon>
        <taxon>Ascomycota</taxon>
        <taxon>Taphrinomycotina</taxon>
        <taxon>Pneumocystomycetes</taxon>
        <taxon>Pneumocystaceae</taxon>
        <taxon>Pneumocystis</taxon>
    </lineage>
</organism>
<dbReference type="InterPro" id="IPR001680">
    <property type="entry name" value="WD40_rpt"/>
</dbReference>
<reference evidence="10" key="1">
    <citation type="journal article" date="2016" name="Nat. Commun.">
        <title>Genome analysis of three Pneumocystis species reveals adaptation mechanisms to life exclusively in mammalian hosts.</title>
        <authorList>
            <person name="Ma L."/>
            <person name="Chen Z."/>
            <person name="Huang D.W."/>
            <person name="Kutty G."/>
            <person name="Ishihara M."/>
            <person name="Wang H."/>
            <person name="Abouelleil A."/>
            <person name="Bishop L."/>
            <person name="Davey E."/>
            <person name="Deng R."/>
            <person name="Deng X."/>
            <person name="Fan L."/>
            <person name="Fantoni G."/>
            <person name="Fitzgerald M."/>
            <person name="Gogineni E."/>
            <person name="Goldberg J.M."/>
            <person name="Handley G."/>
            <person name="Hu X."/>
            <person name="Huber C."/>
            <person name="Jiao X."/>
            <person name="Jones K."/>
            <person name="Levin J.Z."/>
            <person name="Liu Y."/>
            <person name="Macdonald P."/>
            <person name="Melnikov A."/>
            <person name="Raley C."/>
            <person name="Sassi M."/>
            <person name="Sherman B.T."/>
            <person name="Song X."/>
            <person name="Sykes S."/>
            <person name="Tran B."/>
            <person name="Walsh L."/>
            <person name="Xia Y."/>
            <person name="Yang J."/>
            <person name="Young S."/>
            <person name="Zeng Q."/>
            <person name="Zheng X."/>
            <person name="Stephens R."/>
            <person name="Nusbaum C."/>
            <person name="Birren B.W."/>
            <person name="Azadi P."/>
            <person name="Lempicki R.A."/>
            <person name="Cuomo C.A."/>
            <person name="Kovacs J.A."/>
        </authorList>
    </citation>
    <scope>NUCLEOTIDE SEQUENCE [LARGE SCALE GENOMIC DNA]</scope>
    <source>
        <strain evidence="10">RU7</strain>
    </source>
</reference>
<dbReference type="PANTHER" id="PTHR14344:SF3">
    <property type="entry name" value="WD REPEAT-CONTAINING PROTEIN 6"/>
    <property type="match status" value="1"/>
</dbReference>
<evidence type="ECO:0000313" key="10">
    <source>
        <dbReference type="Proteomes" id="UP000053447"/>
    </source>
</evidence>
<dbReference type="PRINTS" id="PR00320">
    <property type="entry name" value="GPROTEINBRPT"/>
</dbReference>
<evidence type="ECO:0000256" key="4">
    <source>
        <dbReference type="ARBA" id="ARBA00022694"/>
    </source>
</evidence>
<dbReference type="PROSITE" id="PS00678">
    <property type="entry name" value="WD_REPEATS_1"/>
    <property type="match status" value="1"/>
</dbReference>
<dbReference type="InterPro" id="IPR020472">
    <property type="entry name" value="WD40_PAC1"/>
</dbReference>
<feature type="repeat" description="WD" evidence="7">
    <location>
        <begin position="242"/>
        <end position="284"/>
    </location>
</feature>
<keyword evidence="4" id="KW-0819">tRNA processing</keyword>
<dbReference type="AlphaFoldDB" id="A0A0W4ZBJ5"/>
<gene>
    <name evidence="9" type="ORF">T551_03652</name>
</gene>
<evidence type="ECO:0008006" key="11">
    <source>
        <dbReference type="Google" id="ProtNLM"/>
    </source>
</evidence>
<dbReference type="PROSITE" id="PS50082">
    <property type="entry name" value="WD_REPEATS_2"/>
    <property type="match status" value="4"/>
</dbReference>
<dbReference type="EMBL" id="LFWA01000020">
    <property type="protein sequence ID" value="KTW25816.1"/>
    <property type="molecule type" value="Genomic_DNA"/>
</dbReference>
<evidence type="ECO:0000256" key="5">
    <source>
        <dbReference type="ARBA" id="ARBA00022737"/>
    </source>
</evidence>
<evidence type="ECO:0000313" key="9">
    <source>
        <dbReference type="EMBL" id="KTW25816.1"/>
    </source>
</evidence>
<evidence type="ECO:0000256" key="1">
    <source>
        <dbReference type="ARBA" id="ARBA00004496"/>
    </source>
</evidence>
<dbReference type="SUPFAM" id="SSF50978">
    <property type="entry name" value="WD40 repeat-like"/>
    <property type="match status" value="2"/>
</dbReference>
<dbReference type="VEuPathDB" id="FungiDB:T551_03652"/>